<keyword evidence="5" id="KW-0067">ATP-binding</keyword>
<evidence type="ECO:0000313" key="7">
    <source>
        <dbReference type="EMBL" id="OZI34645.1"/>
    </source>
</evidence>
<dbReference type="InterPro" id="IPR050319">
    <property type="entry name" value="ABC_transp_ATP-bind"/>
</dbReference>
<dbReference type="InterPro" id="IPR003439">
    <property type="entry name" value="ABC_transporter-like_ATP-bd"/>
</dbReference>
<evidence type="ECO:0000256" key="4">
    <source>
        <dbReference type="ARBA" id="ARBA00022741"/>
    </source>
</evidence>
<comment type="caution">
    <text evidence="7">The sequence shown here is derived from an EMBL/GenBank/DDBJ whole genome shotgun (WGS) entry which is preliminary data.</text>
</comment>
<proteinExistence type="inferred from homology"/>
<protein>
    <recommendedName>
        <fullName evidence="6">ABC transporter domain-containing protein</fullName>
    </recommendedName>
</protein>
<dbReference type="Pfam" id="PF00005">
    <property type="entry name" value="ABC_tran"/>
    <property type="match status" value="1"/>
</dbReference>
<dbReference type="PROSITE" id="PS50893">
    <property type="entry name" value="ABC_TRANSPORTER_2"/>
    <property type="match status" value="1"/>
</dbReference>
<name>A0A261SBV8_9BORD</name>
<feature type="domain" description="ABC transporter" evidence="6">
    <location>
        <begin position="21"/>
        <end position="272"/>
    </location>
</feature>
<dbReference type="AlphaFoldDB" id="A0A261SBV8"/>
<dbReference type="EMBL" id="NEVM01000002">
    <property type="protein sequence ID" value="OZI34645.1"/>
    <property type="molecule type" value="Genomic_DNA"/>
</dbReference>
<evidence type="ECO:0000259" key="6">
    <source>
        <dbReference type="PROSITE" id="PS50893"/>
    </source>
</evidence>
<dbReference type="PANTHER" id="PTHR43776">
    <property type="entry name" value="TRANSPORT ATP-BINDING PROTEIN"/>
    <property type="match status" value="1"/>
</dbReference>
<keyword evidence="3" id="KW-0472">Membrane</keyword>
<dbReference type="GO" id="GO:0055085">
    <property type="term" value="P:transmembrane transport"/>
    <property type="evidence" value="ECO:0007669"/>
    <property type="project" value="UniProtKB-ARBA"/>
</dbReference>
<dbReference type="GO" id="GO:0016887">
    <property type="term" value="F:ATP hydrolysis activity"/>
    <property type="evidence" value="ECO:0007669"/>
    <property type="project" value="InterPro"/>
</dbReference>
<dbReference type="PROSITE" id="PS00211">
    <property type="entry name" value="ABC_TRANSPORTER_1"/>
    <property type="match status" value="1"/>
</dbReference>
<dbReference type="GO" id="GO:0015833">
    <property type="term" value="P:peptide transport"/>
    <property type="evidence" value="ECO:0007669"/>
    <property type="project" value="InterPro"/>
</dbReference>
<gene>
    <name evidence="7" type="ORF">CAL29_14225</name>
</gene>
<keyword evidence="3" id="KW-1003">Cell membrane</keyword>
<dbReference type="SMART" id="SM00382">
    <property type="entry name" value="AAA"/>
    <property type="match status" value="1"/>
</dbReference>
<dbReference type="RefSeq" id="WP_094853635.1">
    <property type="nucleotide sequence ID" value="NZ_NEVM01000002.1"/>
</dbReference>
<dbReference type="SUPFAM" id="SSF52540">
    <property type="entry name" value="P-loop containing nucleoside triphosphate hydrolases"/>
    <property type="match status" value="1"/>
</dbReference>
<dbReference type="CDD" id="cd03257">
    <property type="entry name" value="ABC_NikE_OppD_transporters"/>
    <property type="match status" value="1"/>
</dbReference>
<dbReference type="Pfam" id="PF08352">
    <property type="entry name" value="oligo_HPY"/>
    <property type="match status" value="1"/>
</dbReference>
<comment type="similarity">
    <text evidence="1">Belongs to the ABC transporter superfamily.</text>
</comment>
<dbReference type="GO" id="GO:0005524">
    <property type="term" value="F:ATP binding"/>
    <property type="evidence" value="ECO:0007669"/>
    <property type="project" value="UniProtKB-KW"/>
</dbReference>
<reference evidence="8" key="1">
    <citation type="submission" date="2017-05" db="EMBL/GenBank/DDBJ databases">
        <title>Complete and WGS of Bordetella genogroups.</title>
        <authorList>
            <person name="Spilker T."/>
            <person name="Lipuma J."/>
        </authorList>
    </citation>
    <scope>NUCLEOTIDE SEQUENCE [LARGE SCALE GENOMIC DNA]</scope>
    <source>
        <strain evidence="8">AU16122</strain>
    </source>
</reference>
<accession>A0A261SBV8</accession>
<dbReference type="PANTHER" id="PTHR43776:SF7">
    <property type="entry name" value="D,D-DIPEPTIDE TRANSPORT ATP-BINDING PROTEIN DDPF-RELATED"/>
    <property type="match status" value="1"/>
</dbReference>
<evidence type="ECO:0000256" key="1">
    <source>
        <dbReference type="ARBA" id="ARBA00005417"/>
    </source>
</evidence>
<keyword evidence="4" id="KW-0547">Nucleotide-binding</keyword>
<sequence length="340" mass="36630">MTHSAPVLPPTAAAPTSTPAIEVSAVTRTFAVRTGVFSRARSLRAVEEVSFTLPRGGTFGLVGESGSGKSTLARIVLGADQADKGSVRLGDRHFSGKPRGDDVRWRQRAVQAVLQDPFGSLDPQMSVGDIVLEPLHVQQRGPMRGALDARLNQLLDQVGLPAEFKARRPRQLSGGQRQRVAIARALAPEPEIIVLDEPVSALDVSIQAQVLNLLKDLQDELGLSYLLISHDLAVVGFMSTHIGVLYLGHFMEQGTREDIIERAAHPYTHALIASTEIDAAASQTLAGEMPSPLDPPEGCVFNTRCPFAQDICRSVRPQVRNLSETHRVTCHFPSLAPLGG</sequence>
<keyword evidence="8" id="KW-1185">Reference proteome</keyword>
<evidence type="ECO:0000313" key="8">
    <source>
        <dbReference type="Proteomes" id="UP000216020"/>
    </source>
</evidence>
<dbReference type="NCBIfam" id="TIGR01727">
    <property type="entry name" value="oligo_HPY"/>
    <property type="match status" value="1"/>
</dbReference>
<dbReference type="Proteomes" id="UP000216020">
    <property type="component" value="Unassembled WGS sequence"/>
</dbReference>
<evidence type="ECO:0000256" key="5">
    <source>
        <dbReference type="ARBA" id="ARBA00022840"/>
    </source>
</evidence>
<dbReference type="InterPro" id="IPR027417">
    <property type="entry name" value="P-loop_NTPase"/>
</dbReference>
<dbReference type="InterPro" id="IPR003593">
    <property type="entry name" value="AAA+_ATPase"/>
</dbReference>
<dbReference type="InterPro" id="IPR013563">
    <property type="entry name" value="Oligopep_ABC_C"/>
</dbReference>
<dbReference type="OrthoDB" id="9802772at2"/>
<evidence type="ECO:0000256" key="2">
    <source>
        <dbReference type="ARBA" id="ARBA00022448"/>
    </source>
</evidence>
<keyword evidence="2" id="KW-0813">Transport</keyword>
<dbReference type="InterPro" id="IPR017871">
    <property type="entry name" value="ABC_transporter-like_CS"/>
</dbReference>
<dbReference type="Gene3D" id="3.40.50.300">
    <property type="entry name" value="P-loop containing nucleotide triphosphate hydrolases"/>
    <property type="match status" value="1"/>
</dbReference>
<evidence type="ECO:0000256" key="3">
    <source>
        <dbReference type="ARBA" id="ARBA00022475"/>
    </source>
</evidence>
<organism evidence="7 8">
    <name type="scientific">Bordetella genomosp. 10</name>
    <dbReference type="NCBI Taxonomy" id="1416804"/>
    <lineage>
        <taxon>Bacteria</taxon>
        <taxon>Pseudomonadati</taxon>
        <taxon>Pseudomonadota</taxon>
        <taxon>Betaproteobacteria</taxon>
        <taxon>Burkholderiales</taxon>
        <taxon>Alcaligenaceae</taxon>
        <taxon>Bordetella</taxon>
    </lineage>
</organism>